<sequence length="439" mass="49160">MTKPEKVIREKCIGFVMGEARTSYTPRDSILYALGVGCSKNPLDEEDLSFTYERYEGDRGAFQILPSFATTFPPFDLIFNGLHTCPGFPEFNPMKLLHGQQKVTLFRPLEESMSLKHRAILRDVEDKKSGALVTVEVLSTLDKEEEEGETEEAPHETTTSSQTRGATSCSNSSSNSRRRSRRRRGESEVAVCENVLKLFIRGLGNFTAEDASSASSEMSKKKKSASLERKSSMKGTEGRPRGQDKKDQGVLMPSVSFQETPWKVVDVHTPQNLAVLYRLSGDTNPLHIDRQMAALGGFSRPILHGLCTFGIATRAIIRHVLENEASRVSSISARFSSAVTPGDSLQIQIWRKAVHTSTTETKKKKEDEEEEEIRFKVINRTSTGSEKVCLEQGILIAKTKKRTSDTEGERNKSLNSLEEKRENEENEDTKSLPQHRARL</sequence>
<organism evidence="4 5">
    <name type="scientific">Cystoisospora suis</name>
    <dbReference type="NCBI Taxonomy" id="483139"/>
    <lineage>
        <taxon>Eukaryota</taxon>
        <taxon>Sar</taxon>
        <taxon>Alveolata</taxon>
        <taxon>Apicomplexa</taxon>
        <taxon>Conoidasida</taxon>
        <taxon>Coccidia</taxon>
        <taxon>Eucoccidiorida</taxon>
        <taxon>Eimeriorina</taxon>
        <taxon>Sarcocystidae</taxon>
        <taxon>Cystoisospora</taxon>
    </lineage>
</organism>
<dbReference type="AlphaFoldDB" id="A0A2C6L9G1"/>
<feature type="region of interest" description="Disordered" evidence="1">
    <location>
        <begin position="210"/>
        <end position="249"/>
    </location>
</feature>
<dbReference type="Gene3D" id="3.10.129.10">
    <property type="entry name" value="Hotdog Thioesterase"/>
    <property type="match status" value="1"/>
</dbReference>
<feature type="domain" description="MaoC-like" evidence="2">
    <location>
        <begin position="260"/>
        <end position="369"/>
    </location>
</feature>
<dbReference type="OrthoDB" id="60204at2759"/>
<proteinExistence type="predicted"/>
<dbReference type="InterPro" id="IPR054357">
    <property type="entry name" value="MFE-2_N"/>
</dbReference>
<feature type="domain" description="Peroxisomal multifunctional enzyme type 2-like N-terminal" evidence="3">
    <location>
        <begin position="23"/>
        <end position="145"/>
    </location>
</feature>
<dbReference type="GO" id="GO:0004300">
    <property type="term" value="F:enoyl-CoA hydratase activity"/>
    <property type="evidence" value="ECO:0007669"/>
    <property type="project" value="TreeGrafter"/>
</dbReference>
<dbReference type="PANTHER" id="PTHR13078">
    <property type="entry name" value="PEROXISOMAL MULTIFUNCTIONAL ENZYME TYPE 2-RELATED"/>
    <property type="match status" value="1"/>
</dbReference>
<dbReference type="GeneID" id="94425830"/>
<dbReference type="GO" id="GO:0044594">
    <property type="term" value="F:17-beta-hydroxysteroid dehydrogenase (NAD+) activity"/>
    <property type="evidence" value="ECO:0007669"/>
    <property type="project" value="TreeGrafter"/>
</dbReference>
<evidence type="ECO:0000313" key="4">
    <source>
        <dbReference type="EMBL" id="PHJ23743.1"/>
    </source>
</evidence>
<feature type="region of interest" description="Disordered" evidence="1">
    <location>
        <begin position="399"/>
        <end position="439"/>
    </location>
</feature>
<dbReference type="Pfam" id="PF22622">
    <property type="entry name" value="MFE-2_hydrat-2_N"/>
    <property type="match status" value="1"/>
</dbReference>
<evidence type="ECO:0000313" key="5">
    <source>
        <dbReference type="Proteomes" id="UP000221165"/>
    </source>
</evidence>
<dbReference type="Pfam" id="PF01575">
    <property type="entry name" value="MaoC_dehydratas"/>
    <property type="match status" value="1"/>
</dbReference>
<gene>
    <name evidence="4" type="ORF">CSUI_002418</name>
</gene>
<dbReference type="InterPro" id="IPR002539">
    <property type="entry name" value="MaoC-like_dom"/>
</dbReference>
<dbReference type="SUPFAM" id="SSF54637">
    <property type="entry name" value="Thioesterase/thiol ester dehydrase-isomerase"/>
    <property type="match status" value="2"/>
</dbReference>
<name>A0A2C6L9G1_9APIC</name>
<reference evidence="4 5" key="1">
    <citation type="journal article" date="2017" name="Int. J. Parasitol.">
        <title>The genome of the protozoan parasite Cystoisospora suis and a reverse vaccinology approach to identify vaccine candidates.</title>
        <authorList>
            <person name="Palmieri N."/>
            <person name="Shrestha A."/>
            <person name="Ruttkowski B."/>
            <person name="Beck T."/>
            <person name="Vogl C."/>
            <person name="Tomley F."/>
            <person name="Blake D.P."/>
            <person name="Joachim A."/>
        </authorList>
    </citation>
    <scope>NUCLEOTIDE SEQUENCE [LARGE SCALE GENOMIC DNA]</scope>
    <source>
        <strain evidence="4 5">Wien I</strain>
    </source>
</reference>
<evidence type="ECO:0000256" key="1">
    <source>
        <dbReference type="SAM" id="MobiDB-lite"/>
    </source>
</evidence>
<dbReference type="EMBL" id="MIGC01001020">
    <property type="protein sequence ID" value="PHJ23743.1"/>
    <property type="molecule type" value="Genomic_DNA"/>
</dbReference>
<dbReference type="Proteomes" id="UP000221165">
    <property type="component" value="Unassembled WGS sequence"/>
</dbReference>
<dbReference type="GO" id="GO:0006635">
    <property type="term" value="P:fatty acid beta-oxidation"/>
    <property type="evidence" value="ECO:0007669"/>
    <property type="project" value="TreeGrafter"/>
</dbReference>
<evidence type="ECO:0000259" key="3">
    <source>
        <dbReference type="Pfam" id="PF22622"/>
    </source>
</evidence>
<dbReference type="VEuPathDB" id="ToxoDB:CSUI_002418"/>
<accession>A0A2C6L9G1</accession>
<protein>
    <submittedName>
        <fullName evidence="4">Family domain-containing protein</fullName>
    </submittedName>
</protein>
<dbReference type="GO" id="GO:0003857">
    <property type="term" value="F:(3S)-3-hydroxyacyl-CoA dehydrogenase (NAD+) activity"/>
    <property type="evidence" value="ECO:0007669"/>
    <property type="project" value="TreeGrafter"/>
</dbReference>
<feature type="compositionally biased region" description="Basic and acidic residues" evidence="1">
    <location>
        <begin position="225"/>
        <end position="248"/>
    </location>
</feature>
<dbReference type="InterPro" id="IPR029069">
    <property type="entry name" value="HotDog_dom_sf"/>
</dbReference>
<dbReference type="PANTHER" id="PTHR13078:SF56">
    <property type="entry name" value="PEROXISOMAL MULTIFUNCTIONAL ENZYME TYPE 2"/>
    <property type="match status" value="1"/>
</dbReference>
<dbReference type="RefSeq" id="XP_067925417.1">
    <property type="nucleotide sequence ID" value="XM_068062619.1"/>
</dbReference>
<evidence type="ECO:0000259" key="2">
    <source>
        <dbReference type="Pfam" id="PF01575"/>
    </source>
</evidence>
<comment type="caution">
    <text evidence="4">The sequence shown here is derived from an EMBL/GenBank/DDBJ whole genome shotgun (WGS) entry which is preliminary data.</text>
</comment>
<feature type="region of interest" description="Disordered" evidence="1">
    <location>
        <begin position="139"/>
        <end position="187"/>
    </location>
</feature>
<dbReference type="GO" id="GO:0005777">
    <property type="term" value="C:peroxisome"/>
    <property type="evidence" value="ECO:0007669"/>
    <property type="project" value="TreeGrafter"/>
</dbReference>
<feature type="compositionally biased region" description="Basic and acidic residues" evidence="1">
    <location>
        <begin position="402"/>
        <end position="423"/>
    </location>
</feature>
<keyword evidence="5" id="KW-1185">Reference proteome</keyword>